<dbReference type="RefSeq" id="WP_014642723.1">
    <property type="nucleotide sequence ID" value="NC_017668.1"/>
</dbReference>
<protein>
    <submittedName>
        <fullName evidence="2">Uncharacterized protein</fullName>
    </submittedName>
</protein>
<dbReference type="AlphaFoldDB" id="I0JL02"/>
<dbReference type="Proteomes" id="UP000007397">
    <property type="component" value="Chromosome"/>
</dbReference>
<dbReference type="EMBL" id="HE717023">
    <property type="protein sequence ID" value="CCG44822.1"/>
    <property type="molecule type" value="Genomic_DNA"/>
</dbReference>
<feature type="transmembrane region" description="Helical" evidence="1">
    <location>
        <begin position="5"/>
        <end position="25"/>
    </location>
</feature>
<dbReference type="KEGG" id="hhd:HBHAL_2479"/>
<organism evidence="2 3">
    <name type="scientific">Halobacillus halophilus (strain ATCC 35676 / DSM 2266 / JCM 20832 / KCTC 3685 / LMG 17431 / NBRC 102448 / NCIMB 2269)</name>
    <name type="common">Sporosarcina halophila</name>
    <dbReference type="NCBI Taxonomy" id="866895"/>
    <lineage>
        <taxon>Bacteria</taxon>
        <taxon>Bacillati</taxon>
        <taxon>Bacillota</taxon>
        <taxon>Bacilli</taxon>
        <taxon>Bacillales</taxon>
        <taxon>Bacillaceae</taxon>
        <taxon>Halobacillus</taxon>
    </lineage>
</organism>
<feature type="transmembrane region" description="Helical" evidence="1">
    <location>
        <begin position="31"/>
        <end position="51"/>
    </location>
</feature>
<keyword evidence="1" id="KW-1133">Transmembrane helix</keyword>
<reference evidence="2 3" key="1">
    <citation type="journal article" date="2013" name="Environ. Microbiol.">
        <title>Chloride and organic osmolytes: a hybrid strategy to cope with elevated salinities by the moderately halophilic, chloride-dependent bacterium Halobacillus halophilus.</title>
        <authorList>
            <person name="Saum S.H."/>
            <person name="Pfeiffer F."/>
            <person name="Palm P."/>
            <person name="Rampp M."/>
            <person name="Schuster S.C."/>
            <person name="Muller V."/>
            <person name="Oesterhelt D."/>
        </authorList>
    </citation>
    <scope>NUCLEOTIDE SEQUENCE [LARGE SCALE GENOMIC DNA]</scope>
    <source>
        <strain evidence="3">ATCC 35676 / DSM 2266 / JCM 20832 / KCTC 3685 / LMG 17431 / NBRC 102448 / NCIMB 2269</strain>
    </source>
</reference>
<keyword evidence="3" id="KW-1185">Reference proteome</keyword>
<accession>I0JL02</accession>
<evidence type="ECO:0000313" key="2">
    <source>
        <dbReference type="EMBL" id="CCG44822.1"/>
    </source>
</evidence>
<feature type="transmembrane region" description="Helical" evidence="1">
    <location>
        <begin position="63"/>
        <end position="83"/>
    </location>
</feature>
<proteinExistence type="predicted"/>
<gene>
    <name evidence="2" type="ordered locus">HBHAL_2479</name>
</gene>
<keyword evidence="1" id="KW-0472">Membrane</keyword>
<feature type="transmembrane region" description="Helical" evidence="1">
    <location>
        <begin position="89"/>
        <end position="107"/>
    </location>
</feature>
<evidence type="ECO:0000256" key="1">
    <source>
        <dbReference type="SAM" id="Phobius"/>
    </source>
</evidence>
<evidence type="ECO:0000313" key="3">
    <source>
        <dbReference type="Proteomes" id="UP000007397"/>
    </source>
</evidence>
<sequence>MKKAIISNLTSVIFLIFLIAFAISFYYPDSFFVAISNSSILFLIVFALFILNIVLKTDTEFKGVSYIVSLAVFLGICTILNVIEPNANSPISFDSIVYWVLIGVLVIKTIQQVKLSKKNGNLV</sequence>
<keyword evidence="1" id="KW-0812">Transmembrane</keyword>
<dbReference type="HOGENOM" id="CLU_2012046_0_0_9"/>
<name>I0JL02_HALH3</name>